<proteinExistence type="predicted"/>
<gene>
    <name evidence="2" type="ORF">CCMP2556_LOCUS55339</name>
</gene>
<organism evidence="2 3">
    <name type="scientific">Durusdinium trenchii</name>
    <dbReference type="NCBI Taxonomy" id="1381693"/>
    <lineage>
        <taxon>Eukaryota</taxon>
        <taxon>Sar</taxon>
        <taxon>Alveolata</taxon>
        <taxon>Dinophyceae</taxon>
        <taxon>Suessiales</taxon>
        <taxon>Symbiodiniaceae</taxon>
        <taxon>Durusdinium</taxon>
    </lineage>
</organism>
<comment type="caution">
    <text evidence="2">The sequence shown here is derived from an EMBL/GenBank/DDBJ whole genome shotgun (WGS) entry which is preliminary data.</text>
</comment>
<evidence type="ECO:0000313" key="2">
    <source>
        <dbReference type="EMBL" id="CAK9118167.1"/>
    </source>
</evidence>
<feature type="chain" id="PRO_5046296674" evidence="1">
    <location>
        <begin position="23"/>
        <end position="92"/>
    </location>
</feature>
<feature type="signal peptide" evidence="1">
    <location>
        <begin position="1"/>
        <end position="22"/>
    </location>
</feature>
<keyword evidence="1" id="KW-0732">Signal</keyword>
<accession>A0ABP0T0E0</accession>
<keyword evidence="3" id="KW-1185">Reference proteome</keyword>
<feature type="non-terminal residue" evidence="2">
    <location>
        <position position="92"/>
    </location>
</feature>
<evidence type="ECO:0000313" key="3">
    <source>
        <dbReference type="Proteomes" id="UP001642484"/>
    </source>
</evidence>
<name>A0ABP0T0E0_9DINO</name>
<sequence length="92" mass="10250">MWRPNALCAAVLWAVLCVPTAAQPVSDLHGLGRELEHLWNLVVVQQQSRNVPQGEGPPIQRVCQYGLSEGTLELARWMLTVPEPPVEELDQL</sequence>
<dbReference type="EMBL" id="CAXAMN010028919">
    <property type="protein sequence ID" value="CAK9118167.1"/>
    <property type="molecule type" value="Genomic_DNA"/>
</dbReference>
<evidence type="ECO:0000256" key="1">
    <source>
        <dbReference type="SAM" id="SignalP"/>
    </source>
</evidence>
<protein>
    <submittedName>
        <fullName evidence="2">Uncharacterized protein</fullName>
    </submittedName>
</protein>
<dbReference type="Proteomes" id="UP001642484">
    <property type="component" value="Unassembled WGS sequence"/>
</dbReference>
<reference evidence="2 3" key="1">
    <citation type="submission" date="2024-02" db="EMBL/GenBank/DDBJ databases">
        <authorList>
            <person name="Chen Y."/>
            <person name="Shah S."/>
            <person name="Dougan E. K."/>
            <person name="Thang M."/>
            <person name="Chan C."/>
        </authorList>
    </citation>
    <scope>NUCLEOTIDE SEQUENCE [LARGE SCALE GENOMIC DNA]</scope>
</reference>